<feature type="region of interest" description="Disordered" evidence="1">
    <location>
        <begin position="1"/>
        <end position="43"/>
    </location>
</feature>
<dbReference type="InterPro" id="IPR006809">
    <property type="entry name" value="TAFII28_dom"/>
</dbReference>
<dbReference type="InterPro" id="IPR009072">
    <property type="entry name" value="Histone-fold"/>
</dbReference>
<feature type="compositionally biased region" description="Basic and acidic residues" evidence="1">
    <location>
        <begin position="1"/>
        <end position="10"/>
    </location>
</feature>
<dbReference type="STRING" id="52247.A0A4T0X0U8"/>
<dbReference type="GO" id="GO:0046982">
    <property type="term" value="F:protein heterodimerization activity"/>
    <property type="evidence" value="ECO:0007669"/>
    <property type="project" value="InterPro"/>
</dbReference>
<dbReference type="GO" id="GO:0006367">
    <property type="term" value="P:transcription initiation at RNA polymerase II promoter"/>
    <property type="evidence" value="ECO:0007669"/>
    <property type="project" value="InterPro"/>
</dbReference>
<dbReference type="OrthoDB" id="28335at2759"/>
<protein>
    <recommendedName>
        <fullName evidence="2">TAFII28-like protein domain-containing protein</fullName>
    </recommendedName>
</protein>
<feature type="region of interest" description="Disordered" evidence="1">
    <location>
        <begin position="86"/>
        <end position="105"/>
    </location>
</feature>
<dbReference type="AlphaFoldDB" id="A0A4T0X0U8"/>
<dbReference type="Pfam" id="PF04719">
    <property type="entry name" value="TAFII28"/>
    <property type="match status" value="1"/>
</dbReference>
<comment type="caution">
    <text evidence="3">The sequence shown here is derived from an EMBL/GenBank/DDBJ whole genome shotgun (WGS) entry which is preliminary data.</text>
</comment>
<feature type="domain" description="TAFII28-like protein" evidence="2">
    <location>
        <begin position="48"/>
        <end position="85"/>
    </location>
</feature>
<dbReference type="GO" id="GO:0005634">
    <property type="term" value="C:nucleus"/>
    <property type="evidence" value="ECO:0007669"/>
    <property type="project" value="InterPro"/>
</dbReference>
<name>A0A4T0X0U8_9ASCO</name>
<gene>
    <name evidence="3" type="ORF">CANINC_002708</name>
</gene>
<dbReference type="Gene3D" id="1.10.20.10">
    <property type="entry name" value="Histone, subunit A"/>
    <property type="match status" value="1"/>
</dbReference>
<reference evidence="3 4" key="1">
    <citation type="journal article" date="2019" name="Front. Genet.">
        <title>Whole-Genome Sequencing of the Opportunistic Yeast Pathogen Candida inconspicua Uncovers Its Hybrid Origin.</title>
        <authorList>
            <person name="Mixao V."/>
            <person name="Hansen A.P."/>
            <person name="Saus E."/>
            <person name="Boekhout T."/>
            <person name="Lass-Florl C."/>
            <person name="Gabaldon T."/>
        </authorList>
    </citation>
    <scope>NUCLEOTIDE SEQUENCE [LARGE SCALE GENOMIC DNA]</scope>
    <source>
        <strain evidence="3 4">CBS 180</strain>
    </source>
</reference>
<dbReference type="EMBL" id="SELW01000425">
    <property type="protein sequence ID" value="TID28027.1"/>
    <property type="molecule type" value="Genomic_DNA"/>
</dbReference>
<keyword evidence="4" id="KW-1185">Reference proteome</keyword>
<sequence>MGEYEGKSYDESSESDNGSGSDSGSESESESGSEGSVMETSLNEQRQILVEAFDSDQLARYETHRRANLNASSVRKLLTAVAAAASIDHHQQEEGPSSTASGGGAVAPIIDEEVALNEQEGEVSLLKDRIFAKLRDGSSGGSSGGSCSGSCSGSSRFQWFLADSKWAQLLNMLSPPVGVG</sequence>
<evidence type="ECO:0000313" key="4">
    <source>
        <dbReference type="Proteomes" id="UP000307173"/>
    </source>
</evidence>
<dbReference type="Proteomes" id="UP000307173">
    <property type="component" value="Unassembled WGS sequence"/>
</dbReference>
<organism evidence="3 4">
    <name type="scientific">Pichia inconspicua</name>
    <dbReference type="NCBI Taxonomy" id="52247"/>
    <lineage>
        <taxon>Eukaryota</taxon>
        <taxon>Fungi</taxon>
        <taxon>Dikarya</taxon>
        <taxon>Ascomycota</taxon>
        <taxon>Saccharomycotina</taxon>
        <taxon>Pichiomycetes</taxon>
        <taxon>Pichiales</taxon>
        <taxon>Pichiaceae</taxon>
        <taxon>Pichia</taxon>
    </lineage>
</organism>
<evidence type="ECO:0000313" key="3">
    <source>
        <dbReference type="EMBL" id="TID28027.1"/>
    </source>
</evidence>
<evidence type="ECO:0000259" key="2">
    <source>
        <dbReference type="Pfam" id="PF04719"/>
    </source>
</evidence>
<accession>A0A4T0X0U8</accession>
<feature type="compositionally biased region" description="Low complexity" evidence="1">
    <location>
        <begin position="15"/>
        <end position="24"/>
    </location>
</feature>
<proteinExistence type="predicted"/>
<evidence type="ECO:0000256" key="1">
    <source>
        <dbReference type="SAM" id="MobiDB-lite"/>
    </source>
</evidence>